<feature type="region of interest" description="Disordered" evidence="2">
    <location>
        <begin position="1"/>
        <end position="56"/>
    </location>
</feature>
<dbReference type="GO" id="GO:0003682">
    <property type="term" value="F:chromatin binding"/>
    <property type="evidence" value="ECO:0007669"/>
    <property type="project" value="TreeGrafter"/>
</dbReference>
<evidence type="ECO:0000256" key="3">
    <source>
        <dbReference type="SAM" id="Phobius"/>
    </source>
</evidence>
<dbReference type="Pfam" id="PF03281">
    <property type="entry name" value="Mab-21"/>
    <property type="match status" value="1"/>
</dbReference>
<dbReference type="InterPro" id="IPR024810">
    <property type="entry name" value="MAB21L/cGLR"/>
</dbReference>
<dbReference type="Pfam" id="PF20266">
    <property type="entry name" value="Mab-21_C"/>
    <property type="match status" value="1"/>
</dbReference>
<dbReference type="GO" id="GO:0005634">
    <property type="term" value="C:nucleus"/>
    <property type="evidence" value="ECO:0007669"/>
    <property type="project" value="TreeGrafter"/>
</dbReference>
<evidence type="ECO:0000256" key="2">
    <source>
        <dbReference type="SAM" id="MobiDB-lite"/>
    </source>
</evidence>
<proteinExistence type="inferred from homology"/>
<dbReference type="GO" id="GO:0071360">
    <property type="term" value="P:cellular response to exogenous dsRNA"/>
    <property type="evidence" value="ECO:0007669"/>
    <property type="project" value="TreeGrafter"/>
</dbReference>
<evidence type="ECO:0008006" key="8">
    <source>
        <dbReference type="Google" id="ProtNLM"/>
    </source>
</evidence>
<reference evidence="6" key="1">
    <citation type="submission" date="2023-07" db="EMBL/GenBank/DDBJ databases">
        <title>Chromosome-level Genome Assembly of Striped Snakehead (Channa striata).</title>
        <authorList>
            <person name="Liu H."/>
        </authorList>
    </citation>
    <scope>NUCLEOTIDE SEQUENCE</scope>
    <source>
        <strain evidence="6">Gz</strain>
        <tissue evidence="6">Muscle</tissue>
    </source>
</reference>
<feature type="domain" description="Mab-21-like nucleotidyltransferase" evidence="4">
    <location>
        <begin position="118"/>
        <end position="307"/>
    </location>
</feature>
<evidence type="ECO:0000259" key="4">
    <source>
        <dbReference type="Pfam" id="PF03281"/>
    </source>
</evidence>
<keyword evidence="3" id="KW-0472">Membrane</keyword>
<dbReference type="InterPro" id="IPR046903">
    <property type="entry name" value="Mab-21-like_nuc_Trfase"/>
</dbReference>
<dbReference type="AlphaFoldDB" id="A0AA88M873"/>
<name>A0AA88M873_CHASR</name>
<dbReference type="GO" id="GO:0006974">
    <property type="term" value="P:DNA damage response"/>
    <property type="evidence" value="ECO:0007669"/>
    <property type="project" value="TreeGrafter"/>
</dbReference>
<dbReference type="GO" id="GO:0038001">
    <property type="term" value="P:paracrine signaling"/>
    <property type="evidence" value="ECO:0007669"/>
    <property type="project" value="TreeGrafter"/>
</dbReference>
<protein>
    <recommendedName>
        <fullName evidence="8">Cyclic GMP-AMP synthase</fullName>
    </recommendedName>
</protein>
<keyword evidence="3" id="KW-1133">Transmembrane helix</keyword>
<dbReference type="GO" id="GO:0002230">
    <property type="term" value="P:positive regulation of defense response to virus by host"/>
    <property type="evidence" value="ECO:0007669"/>
    <property type="project" value="TreeGrafter"/>
</dbReference>
<dbReference type="SMART" id="SM01265">
    <property type="entry name" value="Mab-21"/>
    <property type="match status" value="1"/>
</dbReference>
<dbReference type="Proteomes" id="UP001187415">
    <property type="component" value="Unassembled WGS sequence"/>
</dbReference>
<dbReference type="InterPro" id="IPR046906">
    <property type="entry name" value="Mab-21_HhH/H2TH-like"/>
</dbReference>
<evidence type="ECO:0000256" key="1">
    <source>
        <dbReference type="ARBA" id="ARBA00008307"/>
    </source>
</evidence>
<dbReference type="FunFam" id="1.10.1410.40:FF:000007">
    <property type="entry name" value="Cyclic GMP-AMP synthase"/>
    <property type="match status" value="1"/>
</dbReference>
<organism evidence="6 7">
    <name type="scientific">Channa striata</name>
    <name type="common">Snakehead murrel</name>
    <name type="synonym">Ophicephalus striatus</name>
    <dbReference type="NCBI Taxonomy" id="64152"/>
    <lineage>
        <taxon>Eukaryota</taxon>
        <taxon>Metazoa</taxon>
        <taxon>Chordata</taxon>
        <taxon>Craniata</taxon>
        <taxon>Vertebrata</taxon>
        <taxon>Euteleostomi</taxon>
        <taxon>Actinopterygii</taxon>
        <taxon>Neopterygii</taxon>
        <taxon>Teleostei</taxon>
        <taxon>Neoteleostei</taxon>
        <taxon>Acanthomorphata</taxon>
        <taxon>Anabantaria</taxon>
        <taxon>Anabantiformes</taxon>
        <taxon>Channoidei</taxon>
        <taxon>Channidae</taxon>
        <taxon>Channa</taxon>
    </lineage>
</organism>
<feature type="transmembrane region" description="Helical" evidence="3">
    <location>
        <begin position="468"/>
        <end position="486"/>
    </location>
</feature>
<evidence type="ECO:0000259" key="5">
    <source>
        <dbReference type="Pfam" id="PF20266"/>
    </source>
</evidence>
<dbReference type="GO" id="GO:0005829">
    <property type="term" value="C:cytosol"/>
    <property type="evidence" value="ECO:0007669"/>
    <property type="project" value="TreeGrafter"/>
</dbReference>
<dbReference type="PANTHER" id="PTHR10656:SF35">
    <property type="entry name" value="CYCLIC GMP-AMP SYNTHASE"/>
    <property type="match status" value="1"/>
</dbReference>
<feature type="domain" description="Mab-21-like HhH/H2TH-like" evidence="5">
    <location>
        <begin position="325"/>
        <end position="423"/>
    </location>
</feature>
<dbReference type="GO" id="GO:0002218">
    <property type="term" value="P:activation of innate immune response"/>
    <property type="evidence" value="ECO:0007669"/>
    <property type="project" value="TreeGrafter"/>
</dbReference>
<evidence type="ECO:0000313" key="6">
    <source>
        <dbReference type="EMBL" id="KAK2830712.1"/>
    </source>
</evidence>
<dbReference type="PANTHER" id="PTHR10656">
    <property type="entry name" value="CELL FATE DETERMINING PROTEIN MAB21-RELATED"/>
    <property type="match status" value="1"/>
</dbReference>
<keyword evidence="3" id="KW-0812">Transmembrane</keyword>
<evidence type="ECO:0000313" key="7">
    <source>
        <dbReference type="Proteomes" id="UP001187415"/>
    </source>
</evidence>
<sequence length="487" mass="55057">MAGKDRKLNPKEGRPTGASPCKENKAKKSPVRPTPVKERQKVQQKQSEEGPPVLEEPVSSEMARWIKLSIKSLTISRADRSWAAEVVNDFRDNLLKFLRSCTDQPFFQAAEFINTGSYFEKVKINNPDEFDMMLKLQAPTLLTMTELDGGLFYRLDLNRPTRDPIQAFLLENKLTISSSKILSEMYRLVRKFLKTYKVSDKRCRWEVNRKRPNSPAVTLSLCRTQNNSEELISVDVVPALMVKSTQGWPHAARNGPNVGNWLGKKTWQEIKSSSCFFVPKRLKGGNIGEDAKESWRISFSLIEKKIITCHGNSKTCCENNGSKCCRKQCLMLLKSLIEGLKLRFPKELDGLCSYHGKTIFLHTLSIRFSDTMWAREQLPTCFMDLLCAFEDHVRRRVLPHFFVPECNLFSSACISRKALTFLAGALDEQKRTGLPLLMPPAPVKPLTPPAGTRPSIAEPTAHSLQPGLINKLILVFAVVVICALFLV</sequence>
<dbReference type="GO" id="GO:0003690">
    <property type="term" value="F:double-stranded DNA binding"/>
    <property type="evidence" value="ECO:0007669"/>
    <property type="project" value="TreeGrafter"/>
</dbReference>
<dbReference type="EMBL" id="JAUPFM010000014">
    <property type="protein sequence ID" value="KAK2830712.1"/>
    <property type="molecule type" value="Genomic_DNA"/>
</dbReference>
<gene>
    <name evidence="6" type="ORF">Q5P01_018643</name>
</gene>
<comment type="caution">
    <text evidence="6">The sequence shown here is derived from an EMBL/GenBank/DDBJ whole genome shotgun (WGS) entry which is preliminary data.</text>
</comment>
<dbReference type="Gene3D" id="3.30.460.90">
    <property type="match status" value="1"/>
</dbReference>
<keyword evidence="7" id="KW-1185">Reference proteome</keyword>
<dbReference type="GO" id="GO:0032481">
    <property type="term" value="P:positive regulation of type I interferon production"/>
    <property type="evidence" value="ECO:0007669"/>
    <property type="project" value="TreeGrafter"/>
</dbReference>
<accession>A0AA88M873</accession>
<comment type="similarity">
    <text evidence="1">Belongs to the mab-21 family.</text>
</comment>
<feature type="compositionally biased region" description="Basic and acidic residues" evidence="2">
    <location>
        <begin position="1"/>
        <end position="14"/>
    </location>
</feature>
<dbReference type="GO" id="GO:0035861">
    <property type="term" value="C:site of double-strand break"/>
    <property type="evidence" value="ECO:0007669"/>
    <property type="project" value="TreeGrafter"/>
</dbReference>
<dbReference type="GO" id="GO:0061501">
    <property type="term" value="F:2',3'-cyclic GMP-AMP synthase activity"/>
    <property type="evidence" value="ECO:0007669"/>
    <property type="project" value="TreeGrafter"/>
</dbReference>
<dbReference type="Gene3D" id="1.10.1410.40">
    <property type="match status" value="1"/>
</dbReference>
<dbReference type="GO" id="GO:2000042">
    <property type="term" value="P:negative regulation of double-strand break repair via homologous recombination"/>
    <property type="evidence" value="ECO:0007669"/>
    <property type="project" value="TreeGrafter"/>
</dbReference>